<dbReference type="Proteomes" id="UP001314229">
    <property type="component" value="Unassembled WGS sequence"/>
</dbReference>
<name>A0AAV1P0N6_SCOSC</name>
<keyword evidence="2" id="KW-0472">Membrane</keyword>
<evidence type="ECO:0000313" key="4">
    <source>
        <dbReference type="Proteomes" id="UP001314229"/>
    </source>
</evidence>
<keyword evidence="2" id="KW-1133">Transmembrane helix</keyword>
<protein>
    <submittedName>
        <fullName evidence="3">Uncharacterized protein LOC122973332</fullName>
    </submittedName>
</protein>
<evidence type="ECO:0000256" key="2">
    <source>
        <dbReference type="SAM" id="Phobius"/>
    </source>
</evidence>
<sequence length="317" mass="35209">MQWTLRITVVLLNIAWVAFFLQPHPFSMFVQRRDTDSTDEEMHFGEFCIQPQSKMNWTSNLHPVNITSNKTINMTSEVFSPTAPRDLSKDEVTPSSPPLLGQTSSEVTTAFGLVVNSSNSGTTPVTTTHQSKAPAVQPNGNQTNKVISMFVQRRDTDSTDEEMQFGEFCIRPQSKMNWTSNLHPVNITSNKTINMTSEESAGSNHTLIEINLKDKEDQNNTDHQQNCQCNNTNIQEKDWSQLIDINFRPPAPGCEPTIIMKFPDMEVCIDVTTFSATASCLLSKDEVTPSSPPVKTTDQSNASVQPNGYRSGGGLSK</sequence>
<evidence type="ECO:0000313" key="3">
    <source>
        <dbReference type="EMBL" id="CAK6965273.1"/>
    </source>
</evidence>
<feature type="compositionally biased region" description="Polar residues" evidence="1">
    <location>
        <begin position="121"/>
        <end position="131"/>
    </location>
</feature>
<dbReference type="AlphaFoldDB" id="A0AAV1P0N6"/>
<feature type="region of interest" description="Disordered" evidence="1">
    <location>
        <begin position="285"/>
        <end position="317"/>
    </location>
</feature>
<organism evidence="3 4">
    <name type="scientific">Scomber scombrus</name>
    <name type="common">Atlantic mackerel</name>
    <name type="synonym">Scomber vernalis</name>
    <dbReference type="NCBI Taxonomy" id="13677"/>
    <lineage>
        <taxon>Eukaryota</taxon>
        <taxon>Metazoa</taxon>
        <taxon>Chordata</taxon>
        <taxon>Craniata</taxon>
        <taxon>Vertebrata</taxon>
        <taxon>Euteleostomi</taxon>
        <taxon>Actinopterygii</taxon>
        <taxon>Neopterygii</taxon>
        <taxon>Teleostei</taxon>
        <taxon>Neoteleostei</taxon>
        <taxon>Acanthomorphata</taxon>
        <taxon>Pelagiaria</taxon>
        <taxon>Scombriformes</taxon>
        <taxon>Scombridae</taxon>
        <taxon>Scomber</taxon>
    </lineage>
</organism>
<keyword evidence="2" id="KW-0812">Transmembrane</keyword>
<reference evidence="3 4" key="1">
    <citation type="submission" date="2024-01" db="EMBL/GenBank/DDBJ databases">
        <authorList>
            <person name="Alioto T."/>
            <person name="Alioto T."/>
            <person name="Gomez Garrido J."/>
        </authorList>
    </citation>
    <scope>NUCLEOTIDE SEQUENCE [LARGE SCALE GENOMIC DNA]</scope>
</reference>
<dbReference type="EMBL" id="CAWUFR010000081">
    <property type="protein sequence ID" value="CAK6965273.1"/>
    <property type="molecule type" value="Genomic_DNA"/>
</dbReference>
<feature type="transmembrane region" description="Helical" evidence="2">
    <location>
        <begin position="6"/>
        <end position="23"/>
    </location>
</feature>
<accession>A0AAV1P0N6</accession>
<comment type="caution">
    <text evidence="3">The sequence shown here is derived from an EMBL/GenBank/DDBJ whole genome shotgun (WGS) entry which is preliminary data.</text>
</comment>
<keyword evidence="4" id="KW-1185">Reference proteome</keyword>
<evidence type="ECO:0000256" key="1">
    <source>
        <dbReference type="SAM" id="MobiDB-lite"/>
    </source>
</evidence>
<proteinExistence type="predicted"/>
<gene>
    <name evidence="3" type="ORF">FSCOSCO3_A035507</name>
</gene>
<feature type="region of interest" description="Disordered" evidence="1">
    <location>
        <begin position="80"/>
        <end position="103"/>
    </location>
</feature>
<feature type="region of interest" description="Disordered" evidence="1">
    <location>
        <begin position="121"/>
        <end position="141"/>
    </location>
</feature>
<feature type="compositionally biased region" description="Polar residues" evidence="1">
    <location>
        <begin position="293"/>
        <end position="308"/>
    </location>
</feature>